<accession>A0ABX4CHE8</accession>
<dbReference type="EMBL" id="MUGY01000010">
    <property type="protein sequence ID" value="OXA94151.1"/>
    <property type="molecule type" value="Genomic_DNA"/>
</dbReference>
<protein>
    <submittedName>
        <fullName evidence="1">Uncharacterized protein</fullName>
    </submittedName>
</protein>
<evidence type="ECO:0000313" key="2">
    <source>
        <dbReference type="Proteomes" id="UP000198424"/>
    </source>
</evidence>
<dbReference type="Proteomes" id="UP000198424">
    <property type="component" value="Unassembled WGS sequence"/>
</dbReference>
<keyword evidence="2" id="KW-1185">Reference proteome</keyword>
<sequence length="136" mass="16020">MKTPYQISDFKEQSNENGYVPLKVFCNKVFRLNDDAISGFFDPEYRFYDSPRSEVVRKNIRNNITFVTVTKKRRASGETYTVRKVTGGIHKDDLEAFITQVKIAILENDQLFDKVYEQYAQQRNEEVRKNLEKYGS</sequence>
<organism evidence="1 2">
    <name type="scientific">Flavobacterium hydatis</name>
    <name type="common">Cytophaga aquatilis</name>
    <dbReference type="NCBI Taxonomy" id="991"/>
    <lineage>
        <taxon>Bacteria</taxon>
        <taxon>Pseudomonadati</taxon>
        <taxon>Bacteroidota</taxon>
        <taxon>Flavobacteriia</taxon>
        <taxon>Flavobacteriales</taxon>
        <taxon>Flavobacteriaceae</taxon>
        <taxon>Flavobacterium</taxon>
    </lineage>
</organism>
<reference evidence="1 2" key="1">
    <citation type="submission" date="2016-11" db="EMBL/GenBank/DDBJ databases">
        <title>Whole genomes of Flavobacteriaceae.</title>
        <authorList>
            <person name="Stine C."/>
            <person name="Li C."/>
            <person name="Tadesse D."/>
        </authorList>
    </citation>
    <scope>NUCLEOTIDE SEQUENCE [LARGE SCALE GENOMIC DNA]</scope>
    <source>
        <strain evidence="1 2">ATCC 29551</strain>
    </source>
</reference>
<name>A0ABX4CHE8_FLAHY</name>
<gene>
    <name evidence="1" type="ORF">B0A62_10845</name>
</gene>
<proteinExistence type="predicted"/>
<comment type="caution">
    <text evidence="1">The sequence shown here is derived from an EMBL/GenBank/DDBJ whole genome shotgun (WGS) entry which is preliminary data.</text>
</comment>
<dbReference type="RefSeq" id="WP_051885881.1">
    <property type="nucleotide sequence ID" value="NZ_JBEWQG010000028.1"/>
</dbReference>
<evidence type="ECO:0000313" key="1">
    <source>
        <dbReference type="EMBL" id="OXA94151.1"/>
    </source>
</evidence>